<reference evidence="4" key="1">
    <citation type="submission" date="2017-02" db="UniProtKB">
        <authorList>
            <consortium name="WormBaseParasite"/>
        </authorList>
    </citation>
    <scope>IDENTIFICATION</scope>
</reference>
<evidence type="ECO:0000259" key="1">
    <source>
        <dbReference type="Pfam" id="PF22600"/>
    </source>
</evidence>
<accession>A0A0R3SF81</accession>
<dbReference type="OrthoDB" id="407432at2759"/>
<dbReference type="PANTHER" id="PTHR12271:SF66">
    <property type="entry name" value="TERMINAL URIDYLYLTRANSFERASE TAILOR"/>
    <property type="match status" value="1"/>
</dbReference>
<sequence length="343" mass="39794">MNSSKTCEFCEEPEHIERPCPLQLVKNWRKLQVTVPKLPNYLYLIELSNAFERLVESNTPDPQLSERHQSFINRLEEFFQTQFPGSKLETYGSCINGFSTGANCLDLSLTFSTEIKETSLDASHERGTGMIESVSKLLTNNETVLEIQDIKLIYEKIPVIIFVSNKDGLYVNLSLSDPLNCLNLHSRERGFSSFTSSLMLIYYLQQKGYLPCLQEAYEGDTKPEIIGNNCNVWFQTDRDVVAKIWRPPNDNITLAELWINFLKFYLFEFDRNKYHVNISSLKPTEHTEPIKYLSIIDPFLKSRNLTATIKPKVFKMLFKLLYDTLIYHSTDRGMSPNYVTWTE</sequence>
<dbReference type="EMBL" id="UYSG01001063">
    <property type="protein sequence ID" value="VDL33649.1"/>
    <property type="molecule type" value="Genomic_DNA"/>
</dbReference>
<dbReference type="GO" id="GO:0031123">
    <property type="term" value="P:RNA 3'-end processing"/>
    <property type="evidence" value="ECO:0007669"/>
    <property type="project" value="TreeGrafter"/>
</dbReference>
<dbReference type="InterPro" id="IPR054708">
    <property type="entry name" value="MTPAP-like_central"/>
</dbReference>
<dbReference type="SUPFAM" id="SSF81301">
    <property type="entry name" value="Nucleotidyltransferase"/>
    <property type="match status" value="1"/>
</dbReference>
<dbReference type="GO" id="GO:0050265">
    <property type="term" value="F:RNA uridylyltransferase activity"/>
    <property type="evidence" value="ECO:0007669"/>
    <property type="project" value="TreeGrafter"/>
</dbReference>
<dbReference type="Gene3D" id="3.30.460.10">
    <property type="entry name" value="Beta Polymerase, domain 2"/>
    <property type="match status" value="1"/>
</dbReference>
<dbReference type="InterPro" id="IPR043519">
    <property type="entry name" value="NT_sf"/>
</dbReference>
<organism evidence="4">
    <name type="scientific">Hymenolepis diminuta</name>
    <name type="common">Rat tapeworm</name>
    <dbReference type="NCBI Taxonomy" id="6216"/>
    <lineage>
        <taxon>Eukaryota</taxon>
        <taxon>Metazoa</taxon>
        <taxon>Spiralia</taxon>
        <taxon>Lophotrochozoa</taxon>
        <taxon>Platyhelminthes</taxon>
        <taxon>Cestoda</taxon>
        <taxon>Eucestoda</taxon>
        <taxon>Cyclophyllidea</taxon>
        <taxon>Hymenolepididae</taxon>
        <taxon>Hymenolepis</taxon>
    </lineage>
</organism>
<dbReference type="STRING" id="6216.A0A0R3SF81"/>
<dbReference type="Proteomes" id="UP000274504">
    <property type="component" value="Unassembled WGS sequence"/>
</dbReference>
<protein>
    <submittedName>
        <fullName evidence="4">PAP-associated domain-containing protein</fullName>
    </submittedName>
</protein>
<evidence type="ECO:0000313" key="4">
    <source>
        <dbReference type="WBParaSite" id="HDID_0000347601-mRNA-1"/>
    </source>
</evidence>
<dbReference type="WBParaSite" id="HDID_0000347601-mRNA-1">
    <property type="protein sequence ID" value="HDID_0000347601-mRNA-1"/>
    <property type="gene ID" value="HDID_0000347601"/>
</dbReference>
<gene>
    <name evidence="2" type="ORF">HDID_LOCUS3474</name>
</gene>
<reference evidence="2 3" key="2">
    <citation type="submission" date="2018-11" db="EMBL/GenBank/DDBJ databases">
        <authorList>
            <consortium name="Pathogen Informatics"/>
        </authorList>
    </citation>
    <scope>NUCLEOTIDE SEQUENCE [LARGE SCALE GENOMIC DNA]</scope>
</reference>
<feature type="domain" description="Poly(A) RNA polymerase mitochondrial-like central palm" evidence="1">
    <location>
        <begin position="47"/>
        <end position="180"/>
    </location>
</feature>
<evidence type="ECO:0000313" key="3">
    <source>
        <dbReference type="Proteomes" id="UP000274504"/>
    </source>
</evidence>
<name>A0A0R3SF81_HYMDI</name>
<evidence type="ECO:0000313" key="2">
    <source>
        <dbReference type="EMBL" id="VDL33649.1"/>
    </source>
</evidence>
<dbReference type="SUPFAM" id="SSF81631">
    <property type="entry name" value="PAP/OAS1 substrate-binding domain"/>
    <property type="match status" value="1"/>
</dbReference>
<dbReference type="Gene3D" id="1.10.1410.10">
    <property type="match status" value="1"/>
</dbReference>
<dbReference type="Pfam" id="PF22600">
    <property type="entry name" value="MTPAP-like_central"/>
    <property type="match status" value="1"/>
</dbReference>
<dbReference type="PANTHER" id="PTHR12271">
    <property type="entry name" value="POLY A POLYMERASE CID PAP -RELATED"/>
    <property type="match status" value="1"/>
</dbReference>
<dbReference type="AlphaFoldDB" id="A0A0R3SF81"/>
<proteinExistence type="predicted"/>